<feature type="signal peptide" evidence="1">
    <location>
        <begin position="1"/>
        <end position="16"/>
    </location>
</feature>
<name>A0ABY1QPV8_9BURK</name>
<evidence type="ECO:0000313" key="2">
    <source>
        <dbReference type="EMBL" id="SMP76884.1"/>
    </source>
</evidence>
<dbReference type="NCBIfam" id="TIGR02595">
    <property type="entry name" value="PEP_CTERM"/>
    <property type="match status" value="1"/>
</dbReference>
<dbReference type="EMBL" id="FXUL01000025">
    <property type="protein sequence ID" value="SMP76884.1"/>
    <property type="molecule type" value="Genomic_DNA"/>
</dbReference>
<dbReference type="Proteomes" id="UP001158049">
    <property type="component" value="Unassembled WGS sequence"/>
</dbReference>
<feature type="chain" id="PRO_5047389308" evidence="1">
    <location>
        <begin position="17"/>
        <end position="226"/>
    </location>
</feature>
<evidence type="ECO:0000256" key="1">
    <source>
        <dbReference type="SAM" id="SignalP"/>
    </source>
</evidence>
<gene>
    <name evidence="2" type="ORF">SAMN06295970_12543</name>
</gene>
<sequence length="226" mass="23824">MTAASILALISSTAVAQSYSSLLVTEALVYGAPPTRISVDKITGHSVQRFSSIGELVGTGGTFSSSLVWQAEGDYYGLYGLYEANGTYSQTGASTLFHLIDGHSFVIYLDTNLDTIFDHPINGSTEWNTFKSSDDRLIASGQALYCSTNCGDFIVSTSGTSTSFTLASPSGDLLTFVSSGSQVISSSFDVSFVNALPEPSSFFLVGLGLVYLATSRCKSLKATTPN</sequence>
<dbReference type="InterPro" id="IPR013424">
    <property type="entry name" value="Ice-binding_C"/>
</dbReference>
<keyword evidence="1" id="KW-0732">Signal</keyword>
<proteinExistence type="predicted"/>
<accession>A0ABY1QPV8</accession>
<evidence type="ECO:0000313" key="3">
    <source>
        <dbReference type="Proteomes" id="UP001158049"/>
    </source>
</evidence>
<keyword evidence="3" id="KW-1185">Reference proteome</keyword>
<protein>
    <submittedName>
        <fullName evidence="2">PEP-CTERM protein-sorting domain-containing protein</fullName>
    </submittedName>
</protein>
<reference evidence="2 3" key="1">
    <citation type="submission" date="2017-05" db="EMBL/GenBank/DDBJ databases">
        <authorList>
            <person name="Varghese N."/>
            <person name="Submissions S."/>
        </authorList>
    </citation>
    <scope>NUCLEOTIDE SEQUENCE [LARGE SCALE GENOMIC DNA]</scope>
    <source>
        <strain evidence="2 3">DSM 26001</strain>
    </source>
</reference>
<organism evidence="2 3">
    <name type="scientific">Noviherbaspirillum suwonense</name>
    <dbReference type="NCBI Taxonomy" id="1224511"/>
    <lineage>
        <taxon>Bacteria</taxon>
        <taxon>Pseudomonadati</taxon>
        <taxon>Pseudomonadota</taxon>
        <taxon>Betaproteobacteria</taxon>
        <taxon>Burkholderiales</taxon>
        <taxon>Oxalobacteraceae</taxon>
        <taxon>Noviherbaspirillum</taxon>
    </lineage>
</organism>
<comment type="caution">
    <text evidence="2">The sequence shown here is derived from an EMBL/GenBank/DDBJ whole genome shotgun (WGS) entry which is preliminary data.</text>
</comment>